<gene>
    <name evidence="1" type="ORF">D7316_05319</name>
</gene>
<dbReference type="AlphaFoldDB" id="A0A3G8JUZ6"/>
<proteinExistence type="predicted"/>
<organism evidence="1 2">
    <name type="scientific">Gordonia insulae</name>
    <dbReference type="NCBI Taxonomy" id="2420509"/>
    <lineage>
        <taxon>Bacteria</taxon>
        <taxon>Bacillati</taxon>
        <taxon>Actinomycetota</taxon>
        <taxon>Actinomycetes</taxon>
        <taxon>Mycobacteriales</taxon>
        <taxon>Gordoniaceae</taxon>
        <taxon>Gordonia</taxon>
    </lineage>
</organism>
<dbReference type="InterPro" id="IPR007423">
    <property type="entry name" value="Sel_put"/>
</dbReference>
<dbReference type="Pfam" id="PF04328">
    <property type="entry name" value="Sel_put"/>
    <property type="match status" value="1"/>
</dbReference>
<dbReference type="EMBL" id="CP033972">
    <property type="protein sequence ID" value="AZG48698.1"/>
    <property type="molecule type" value="Genomic_DNA"/>
</dbReference>
<accession>A0A3G8JUZ6</accession>
<protein>
    <recommendedName>
        <fullName evidence="3">YbdD/YjiX family protein</fullName>
    </recommendedName>
</protein>
<keyword evidence="2" id="KW-1185">Reference proteome</keyword>
<evidence type="ECO:0000313" key="2">
    <source>
        <dbReference type="Proteomes" id="UP000271469"/>
    </source>
</evidence>
<dbReference type="RefSeq" id="WP_124710865.1">
    <property type="nucleotide sequence ID" value="NZ_CP033972.1"/>
</dbReference>
<evidence type="ECO:0008006" key="3">
    <source>
        <dbReference type="Google" id="ProtNLM"/>
    </source>
</evidence>
<sequence length="64" mass="7587">MIETLRRGAAAVSWYVGSVMGDRDYRRYVDHTARIHPGEPVLSEREYWRRRYAEQDRNPGARCC</sequence>
<evidence type="ECO:0000313" key="1">
    <source>
        <dbReference type="EMBL" id="AZG48698.1"/>
    </source>
</evidence>
<dbReference type="OrthoDB" id="3541280at2"/>
<name>A0A3G8JUZ6_9ACTN</name>
<dbReference type="KEGG" id="gom:D7316_05319"/>
<reference evidence="1 2" key="1">
    <citation type="submission" date="2018-11" db="EMBL/GenBank/DDBJ databases">
        <title>Gordonia insulae sp. nov., isolated from an island soil.</title>
        <authorList>
            <person name="Kim Y.S."/>
            <person name="Kim S.B."/>
        </authorList>
    </citation>
    <scope>NUCLEOTIDE SEQUENCE [LARGE SCALE GENOMIC DNA]</scope>
    <source>
        <strain evidence="1 2">MMS17-SY073</strain>
    </source>
</reference>
<dbReference type="Proteomes" id="UP000271469">
    <property type="component" value="Chromosome"/>
</dbReference>